<keyword evidence="10" id="KW-0547">Nucleotide-binding</keyword>
<evidence type="ECO:0000256" key="8">
    <source>
        <dbReference type="ARBA" id="ARBA00022679"/>
    </source>
</evidence>
<evidence type="ECO:0000313" key="18">
    <source>
        <dbReference type="EMBL" id="MFC6838112.1"/>
    </source>
</evidence>
<dbReference type="SUPFAM" id="SSF82114">
    <property type="entry name" value="Riboflavin kinase-like"/>
    <property type="match status" value="1"/>
</dbReference>
<evidence type="ECO:0000256" key="10">
    <source>
        <dbReference type="ARBA" id="ARBA00022741"/>
    </source>
</evidence>
<organism evidence="18 19">
    <name type="scientific">Halomarina ordinaria</name>
    <dbReference type="NCBI Taxonomy" id="3033939"/>
    <lineage>
        <taxon>Archaea</taxon>
        <taxon>Methanobacteriati</taxon>
        <taxon>Methanobacteriota</taxon>
        <taxon>Stenosarchaea group</taxon>
        <taxon>Halobacteria</taxon>
        <taxon>Halobacteriales</taxon>
        <taxon>Natronomonadaceae</taxon>
        <taxon>Halomarina</taxon>
    </lineage>
</organism>
<gene>
    <name evidence="18" type="ORF">ACFQHK_16645</name>
</gene>
<dbReference type="PANTHER" id="PTHR40706:SF1">
    <property type="entry name" value="RIBOFLAVIN KINASE"/>
    <property type="match status" value="1"/>
</dbReference>
<keyword evidence="9" id="KW-0479">Metal-binding</keyword>
<comment type="cofactor">
    <cofactor evidence="1">
        <name>Mg(2+)</name>
        <dbReference type="ChEBI" id="CHEBI:18420"/>
    </cofactor>
</comment>
<dbReference type="RefSeq" id="WP_304449831.1">
    <property type="nucleotide sequence ID" value="NZ_JARRAH010000003.1"/>
</dbReference>
<keyword evidence="11" id="KW-0418">Kinase</keyword>
<evidence type="ECO:0000256" key="4">
    <source>
        <dbReference type="ARBA" id="ARBA00011987"/>
    </source>
</evidence>
<protein>
    <recommendedName>
        <fullName evidence="5">Riboflavin kinase</fullName>
        <ecNumber evidence="4">2.7.1.161</ecNumber>
    </recommendedName>
    <alternativeName>
        <fullName evidence="14">CTP-dependent riboflavin kinase</fullName>
    </alternativeName>
    <alternativeName>
        <fullName evidence="15">CTP:riboflavin 5'-phosphotransferase</fullName>
    </alternativeName>
    <alternativeName>
        <fullName evidence="13">Flavokinase</fullName>
    </alternativeName>
</protein>
<evidence type="ECO:0000256" key="1">
    <source>
        <dbReference type="ARBA" id="ARBA00001946"/>
    </source>
</evidence>
<dbReference type="GO" id="GO:0016301">
    <property type="term" value="F:kinase activity"/>
    <property type="evidence" value="ECO:0007669"/>
    <property type="project" value="UniProtKB-KW"/>
</dbReference>
<dbReference type="InterPro" id="IPR023602">
    <property type="entry name" value="Riboflavin_kinase_CTP-dep"/>
</dbReference>
<evidence type="ECO:0000256" key="16">
    <source>
        <dbReference type="ARBA" id="ARBA00047857"/>
    </source>
</evidence>
<dbReference type="Proteomes" id="UP001596406">
    <property type="component" value="Unassembled WGS sequence"/>
</dbReference>
<dbReference type="GO" id="GO:0000166">
    <property type="term" value="F:nucleotide binding"/>
    <property type="evidence" value="ECO:0007669"/>
    <property type="project" value="UniProtKB-KW"/>
</dbReference>
<proteinExistence type="inferred from homology"/>
<evidence type="ECO:0000256" key="15">
    <source>
        <dbReference type="ARBA" id="ARBA00033116"/>
    </source>
</evidence>
<evidence type="ECO:0000259" key="17">
    <source>
        <dbReference type="Pfam" id="PF01982"/>
    </source>
</evidence>
<dbReference type="Gene3D" id="2.40.30.30">
    <property type="entry name" value="Riboflavin kinase-like"/>
    <property type="match status" value="1"/>
</dbReference>
<evidence type="ECO:0000256" key="7">
    <source>
        <dbReference type="ARBA" id="ARBA00022643"/>
    </source>
</evidence>
<comment type="pathway">
    <text evidence="2">Cofactor biosynthesis; FMN biosynthesis; FMN from riboflavin (CTP route): step 1/1.</text>
</comment>
<dbReference type="Pfam" id="PF01982">
    <property type="entry name" value="CTP-dep_RFKase"/>
    <property type="match status" value="1"/>
</dbReference>
<dbReference type="EC" id="2.7.1.161" evidence="4"/>
<evidence type="ECO:0000256" key="12">
    <source>
        <dbReference type="ARBA" id="ARBA00022842"/>
    </source>
</evidence>
<comment type="catalytic activity">
    <reaction evidence="16">
        <text>riboflavin + CTP = CDP + FMN + H(+)</text>
        <dbReference type="Rhea" id="RHEA:25021"/>
        <dbReference type="ChEBI" id="CHEBI:15378"/>
        <dbReference type="ChEBI" id="CHEBI:37563"/>
        <dbReference type="ChEBI" id="CHEBI:57986"/>
        <dbReference type="ChEBI" id="CHEBI:58069"/>
        <dbReference type="ChEBI" id="CHEBI:58210"/>
        <dbReference type="EC" id="2.7.1.161"/>
    </reaction>
</comment>
<evidence type="ECO:0000256" key="14">
    <source>
        <dbReference type="ARBA" id="ARBA00030544"/>
    </source>
</evidence>
<evidence type="ECO:0000256" key="13">
    <source>
        <dbReference type="ARBA" id="ARBA00029789"/>
    </source>
</evidence>
<dbReference type="GO" id="GO:0046872">
    <property type="term" value="F:metal ion binding"/>
    <property type="evidence" value="ECO:0007669"/>
    <property type="project" value="UniProtKB-KW"/>
</dbReference>
<comment type="caution">
    <text evidence="18">The sequence shown here is derived from an EMBL/GenBank/DDBJ whole genome shotgun (WGS) entry which is preliminary data.</text>
</comment>
<evidence type="ECO:0000313" key="19">
    <source>
        <dbReference type="Proteomes" id="UP001596406"/>
    </source>
</evidence>
<accession>A0ABD5UI87</accession>
<name>A0ABD5UI87_9EURY</name>
<evidence type="ECO:0000256" key="11">
    <source>
        <dbReference type="ARBA" id="ARBA00022777"/>
    </source>
</evidence>
<keyword evidence="7" id="KW-0288">FMN</keyword>
<evidence type="ECO:0000256" key="6">
    <source>
        <dbReference type="ARBA" id="ARBA00022630"/>
    </source>
</evidence>
<keyword evidence="12" id="KW-0460">Magnesium</keyword>
<keyword evidence="8" id="KW-0808">Transferase</keyword>
<dbReference type="PANTHER" id="PTHR40706">
    <property type="entry name" value="RIBOFLAVIN KINASE"/>
    <property type="match status" value="1"/>
</dbReference>
<evidence type="ECO:0000256" key="5">
    <source>
        <dbReference type="ARBA" id="ARBA00017394"/>
    </source>
</evidence>
<dbReference type="AlphaFoldDB" id="A0ABD5UI87"/>
<evidence type="ECO:0000256" key="2">
    <source>
        <dbReference type="ARBA" id="ARBA00005219"/>
    </source>
</evidence>
<evidence type="ECO:0000256" key="9">
    <source>
        <dbReference type="ARBA" id="ARBA00022723"/>
    </source>
</evidence>
<keyword evidence="6" id="KW-0285">Flavoprotein</keyword>
<dbReference type="InterPro" id="IPR023465">
    <property type="entry name" value="Riboflavin_kinase_dom_sf"/>
</dbReference>
<dbReference type="InterPro" id="IPR039063">
    <property type="entry name" value="RibK_CTP-dep"/>
</dbReference>
<keyword evidence="19" id="KW-1185">Reference proteome</keyword>
<reference evidence="18 19" key="1">
    <citation type="journal article" date="2019" name="Int. J. Syst. Evol. Microbiol.">
        <title>The Global Catalogue of Microorganisms (GCM) 10K type strain sequencing project: providing services to taxonomists for standard genome sequencing and annotation.</title>
        <authorList>
            <consortium name="The Broad Institute Genomics Platform"/>
            <consortium name="The Broad Institute Genome Sequencing Center for Infectious Disease"/>
            <person name="Wu L."/>
            <person name="Ma J."/>
        </authorList>
    </citation>
    <scope>NUCLEOTIDE SEQUENCE [LARGE SCALE GENOMIC DNA]</scope>
    <source>
        <strain evidence="18 19">PSRA2</strain>
    </source>
</reference>
<evidence type="ECO:0000256" key="3">
    <source>
        <dbReference type="ARBA" id="ARBA00006428"/>
    </source>
</evidence>
<feature type="domain" description="Riboflavin kinase" evidence="17">
    <location>
        <begin position="9"/>
        <end position="130"/>
    </location>
</feature>
<comment type="similarity">
    <text evidence="3">Belongs to the archaeal riboflavin kinase family.</text>
</comment>
<dbReference type="EMBL" id="JBHSXM010000003">
    <property type="protein sequence ID" value="MFC6838112.1"/>
    <property type="molecule type" value="Genomic_DNA"/>
</dbReference>
<sequence length="133" mass="14427">MAFSIDGAVSSGIGTGKDFVVLDGYADQFEERLGYEPYPGTLNLVLDRRVDGAFDALDAILVEGWEADGRSFGGVDCYPASVVDDPESVRLHAVVPRRTDHDATTVEFVSPVDLRETFGLDDGDRLEVRIESG</sequence>